<dbReference type="EMBL" id="JAACJM010000056">
    <property type="protein sequence ID" value="KAF5355441.1"/>
    <property type="molecule type" value="Genomic_DNA"/>
</dbReference>
<feature type="compositionally biased region" description="Acidic residues" evidence="1">
    <location>
        <begin position="637"/>
        <end position="651"/>
    </location>
</feature>
<feature type="compositionally biased region" description="Basic and acidic residues" evidence="1">
    <location>
        <begin position="433"/>
        <end position="481"/>
    </location>
</feature>
<feature type="compositionally biased region" description="Basic residues" evidence="1">
    <location>
        <begin position="482"/>
        <end position="497"/>
    </location>
</feature>
<dbReference type="AlphaFoldDB" id="A0A8H5DA39"/>
<feature type="compositionally biased region" description="Basic and acidic residues" evidence="1">
    <location>
        <begin position="500"/>
        <end position="509"/>
    </location>
</feature>
<feature type="compositionally biased region" description="Basic and acidic residues" evidence="1">
    <location>
        <begin position="787"/>
        <end position="810"/>
    </location>
</feature>
<evidence type="ECO:0000313" key="3">
    <source>
        <dbReference type="Proteomes" id="UP000559256"/>
    </source>
</evidence>
<feature type="compositionally biased region" description="Polar residues" evidence="1">
    <location>
        <begin position="125"/>
        <end position="134"/>
    </location>
</feature>
<feature type="region of interest" description="Disordered" evidence="1">
    <location>
        <begin position="97"/>
        <end position="137"/>
    </location>
</feature>
<protein>
    <submittedName>
        <fullName evidence="2">Uncharacterized protein</fullName>
    </submittedName>
</protein>
<proteinExistence type="predicted"/>
<comment type="caution">
    <text evidence="2">The sequence shown here is derived from an EMBL/GenBank/DDBJ whole genome shotgun (WGS) entry which is preliminary data.</text>
</comment>
<evidence type="ECO:0000256" key="1">
    <source>
        <dbReference type="SAM" id="MobiDB-lite"/>
    </source>
</evidence>
<feature type="compositionally biased region" description="Basic and acidic residues" evidence="1">
    <location>
        <begin position="625"/>
        <end position="634"/>
    </location>
</feature>
<feature type="region of interest" description="Disordered" evidence="1">
    <location>
        <begin position="423"/>
        <end position="672"/>
    </location>
</feature>
<organism evidence="2 3">
    <name type="scientific">Tetrapyrgos nigripes</name>
    <dbReference type="NCBI Taxonomy" id="182062"/>
    <lineage>
        <taxon>Eukaryota</taxon>
        <taxon>Fungi</taxon>
        <taxon>Dikarya</taxon>
        <taxon>Basidiomycota</taxon>
        <taxon>Agaricomycotina</taxon>
        <taxon>Agaricomycetes</taxon>
        <taxon>Agaricomycetidae</taxon>
        <taxon>Agaricales</taxon>
        <taxon>Marasmiineae</taxon>
        <taxon>Marasmiaceae</taxon>
        <taxon>Tetrapyrgos</taxon>
    </lineage>
</organism>
<feature type="compositionally biased region" description="Low complexity" evidence="1">
    <location>
        <begin position="888"/>
        <end position="900"/>
    </location>
</feature>
<dbReference type="Proteomes" id="UP000559256">
    <property type="component" value="Unassembled WGS sequence"/>
</dbReference>
<keyword evidence="3" id="KW-1185">Reference proteome</keyword>
<feature type="region of interest" description="Disordered" evidence="1">
    <location>
        <begin position="22"/>
        <end position="47"/>
    </location>
</feature>
<feature type="compositionally biased region" description="Low complexity" evidence="1">
    <location>
        <begin position="573"/>
        <end position="607"/>
    </location>
</feature>
<feature type="compositionally biased region" description="Polar residues" evidence="1">
    <location>
        <begin position="380"/>
        <end position="402"/>
    </location>
</feature>
<sequence length="1109" mass="122594">MSVYTHREDDYLQHALQSFSFGNPATPAPRLDDADVGPTDTTPRPSVVAVPAPLFSSSPGPDVELSSDDDVFDYDDDSMRIEVSSARFSDGRRASLPSEESMYERERENSVTTVRRRGSAFEPSTIPSVSTTAASDDGAQAEAHLDFDIGYIINGIADGSSNVSDFVRRPSAISLAPNTTTPRGSAGQLNFLWSWGGLNLRRPSTATVATTSTGSAGIFQHDDSFARNLLHWGGEGYREQRKDWTFRRTREEDLSGGAVTSLVSPSSGTSLFSARTVTADHEESRSRSFAHWKGMVVGSEEIWTNDNLGRFLVLREDIGRKPDQESISVKGPQQRLLVRDRGHRDSRPEHPPVIVHKHSKTTAFSISRYYKPHSAHHPTNAASPRPSTVASGAAVTSQGHTPSNNRKIILLATRKVQEAFTSTKTTGMLADHGLLDPDAERRKQKEKDREKEKEKYRKQRGDSSKGKDKGKEKQEQESKSSKERRKSVLTGRRKNSHPHSNAEGDRGTKSEGFVSGEGHRHADDPSDSDVGVMSAPERLRSPPHSTASSVSGHEYGSPLPFRPPQDTSLPYDSSASASSTTSLHSSASTSVSTSASASYTSPSSSNHRPPPPPPPGIRKHKPRRTAYDHEHDGYYQDWEEDDEYDDDEDDYLNGNDHYNSYGYDSNGRLRRRRVDRTPHSETYSVVTISEFNSMQKQLRNNHHHLSYEGKLSLFDRLTGRTGKVTGKALTKDPSAREGILRAGPAGRLFEPPWVTFPSRDKQEEQRKVINNLNHSFQDVGLLPSIPKDMKQKDKEKWTGKDGKKKDDYQRRGSTRGGGNARGEKQDDEDDYDVFANIPVDSLYMLLPLWPGDTDHHSQRDHPYTKPNIRTERERRLFLLVCYKELESEPPNSHTSSSSNTLEGSRETTGTLRSHTSSVDSTFQKRDEKKDDKNILLPGFIITARHLTYADLQGSGVKAPDEGITVFGPMEEAIKDMPGTPGLEGYDTSNYLWSMGGGIGGEGGEGGDESIYPGSGYGGRIGMDDKTIRAMDTFVGVCHSRESGVELDPEALRALGLCRLLNPLPPGKIAEEVEEEQRKLAMRYELTPVGKAVVQMIWIGGLALTSFGPV</sequence>
<feature type="region of interest" description="Disordered" evidence="1">
    <location>
        <begin position="780"/>
        <end position="831"/>
    </location>
</feature>
<gene>
    <name evidence="2" type="ORF">D9758_006399</name>
</gene>
<feature type="region of interest" description="Disordered" evidence="1">
    <location>
        <begin position="887"/>
        <end position="927"/>
    </location>
</feature>
<name>A0A8H5DA39_9AGAR</name>
<accession>A0A8H5DA39</accession>
<reference evidence="2 3" key="1">
    <citation type="journal article" date="2020" name="ISME J.">
        <title>Uncovering the hidden diversity of litter-decomposition mechanisms in mushroom-forming fungi.</title>
        <authorList>
            <person name="Floudas D."/>
            <person name="Bentzer J."/>
            <person name="Ahren D."/>
            <person name="Johansson T."/>
            <person name="Persson P."/>
            <person name="Tunlid A."/>
        </authorList>
    </citation>
    <scope>NUCLEOTIDE SEQUENCE [LARGE SCALE GENOMIC DNA]</scope>
    <source>
        <strain evidence="2 3">CBS 291.85</strain>
    </source>
</reference>
<evidence type="ECO:0000313" key="2">
    <source>
        <dbReference type="EMBL" id="KAF5355441.1"/>
    </source>
</evidence>
<feature type="compositionally biased region" description="Polar residues" evidence="1">
    <location>
        <begin position="906"/>
        <end position="921"/>
    </location>
</feature>
<feature type="region of interest" description="Disordered" evidence="1">
    <location>
        <begin position="372"/>
        <end position="402"/>
    </location>
</feature>
<dbReference type="OrthoDB" id="3357948at2759"/>